<name>A0A8K0WKA4_9HYPO</name>
<reference evidence="5" key="1">
    <citation type="journal article" date="2021" name="Nat. Commun.">
        <title>Genetic determinants of endophytism in the Arabidopsis root mycobiome.</title>
        <authorList>
            <person name="Mesny F."/>
            <person name="Miyauchi S."/>
            <person name="Thiergart T."/>
            <person name="Pickel B."/>
            <person name="Atanasova L."/>
            <person name="Karlsson M."/>
            <person name="Huettel B."/>
            <person name="Barry K.W."/>
            <person name="Haridas S."/>
            <person name="Chen C."/>
            <person name="Bauer D."/>
            <person name="Andreopoulos W."/>
            <person name="Pangilinan J."/>
            <person name="LaButti K."/>
            <person name="Riley R."/>
            <person name="Lipzen A."/>
            <person name="Clum A."/>
            <person name="Drula E."/>
            <person name="Henrissat B."/>
            <person name="Kohler A."/>
            <person name="Grigoriev I.V."/>
            <person name="Martin F.M."/>
            <person name="Hacquard S."/>
        </authorList>
    </citation>
    <scope>NUCLEOTIDE SEQUENCE</scope>
    <source>
        <strain evidence="5">MPI-CAGE-CH-0235</strain>
    </source>
</reference>
<keyword evidence="2" id="KW-0863">Zinc-finger</keyword>
<dbReference type="Proteomes" id="UP000813444">
    <property type="component" value="Unassembled WGS sequence"/>
</dbReference>
<accession>A0A8K0WKA4</accession>
<keyword evidence="3" id="KW-0862">Zinc</keyword>
<dbReference type="PROSITE" id="PS00518">
    <property type="entry name" value="ZF_RING_1"/>
    <property type="match status" value="1"/>
</dbReference>
<comment type="caution">
    <text evidence="5">The sequence shown here is derived from an EMBL/GenBank/DDBJ whole genome shotgun (WGS) entry which is preliminary data.</text>
</comment>
<evidence type="ECO:0000256" key="4">
    <source>
        <dbReference type="SAM" id="MobiDB-lite"/>
    </source>
</evidence>
<keyword evidence="1" id="KW-0479">Metal-binding</keyword>
<proteinExistence type="predicted"/>
<evidence type="ECO:0000256" key="2">
    <source>
        <dbReference type="ARBA" id="ARBA00022771"/>
    </source>
</evidence>
<dbReference type="GO" id="GO:0047499">
    <property type="term" value="F:calcium-independent phospholipase A2 activity"/>
    <property type="evidence" value="ECO:0007669"/>
    <property type="project" value="TreeGrafter"/>
</dbReference>
<keyword evidence="6" id="KW-1185">Reference proteome</keyword>
<dbReference type="Gene3D" id="3.40.1090.10">
    <property type="entry name" value="Cytosolic phospholipase A2 catalytic domain"/>
    <property type="match status" value="1"/>
</dbReference>
<dbReference type="InterPro" id="IPR017907">
    <property type="entry name" value="Znf_RING_CS"/>
</dbReference>
<dbReference type="PANTHER" id="PTHR24185">
    <property type="entry name" value="CALCIUM-INDEPENDENT PHOSPHOLIPASE A2-GAMMA"/>
    <property type="match status" value="1"/>
</dbReference>
<evidence type="ECO:0000256" key="1">
    <source>
        <dbReference type="ARBA" id="ARBA00022723"/>
    </source>
</evidence>
<gene>
    <name evidence="5" type="ORF">B0I35DRAFT_454699</name>
</gene>
<dbReference type="PANTHER" id="PTHR24185:SF8">
    <property type="entry name" value="PNPLA DOMAIN-CONTAINING PROTEIN"/>
    <property type="match status" value="1"/>
</dbReference>
<dbReference type="GO" id="GO:0016020">
    <property type="term" value="C:membrane"/>
    <property type="evidence" value="ECO:0007669"/>
    <property type="project" value="TreeGrafter"/>
</dbReference>
<evidence type="ECO:0000256" key="3">
    <source>
        <dbReference type="ARBA" id="ARBA00022833"/>
    </source>
</evidence>
<dbReference type="GO" id="GO:0019369">
    <property type="term" value="P:arachidonate metabolic process"/>
    <property type="evidence" value="ECO:0007669"/>
    <property type="project" value="TreeGrafter"/>
</dbReference>
<sequence>MKPCKHTSWLTLQSHGQNAELLVTNRVQRLVDGIPYSDDQKPSLLVLIGNATKSIALQELFGVRRTRQFRSRRSSELHLHVEPTSIFLGRPRLIVEGDISLGLKGTVPTYKCHEIKRQEIRRTSPGSSLGSASNSIYTKLLFPFTDIFCFFCDDLGDLNKIVLAIERLPSGIKTMRRAKTAFLEVVKEMTTKNLLDHVSAIDIVQLIPGSSRFGQLGNHLLTYSDEARRGREDAQALFSLTHFAALLNSACTHFCRHQEPFDFIKSSREEYPVSLDWEEHIARFLEYIKSSEQLMGFAAPIIASSLVLDSYPPDAHFFPPSTVFQTLYVDVLKKASKNGVIAFTESKDVVLRSGFLKKVKECFEKFSETSIRKNKPSAAIHYNNLAQHQLEWLDIYNDETCFACLQHRPIGSLSCQHSICVNCAQIFGAPSDHDDSEFIITRCFLCQSELPEEVKIKIHPPTAGVGVVCVDGGGVKGTIPLGIMKRIQKRLDLPIRFQRFFKVAFGVSSGGLIVADLFINGNSIEQSTGRFEALANLAFQQRELLSLSRLPQFLRFLIPHLTNSLQPLPYILRLYKILMSYFGDGLYPSKNIEQALIQAFGTNRSILDLSSATATGTLVGLPVATTDDRPTSRLFTNYNGVAGTELQDSIIRPKKGSGKLLLQEIFFPPKHIDGVGLLQDAGPLENDPALSALLTVATIWPHIDQPDFVLSLGTGEPKLPETPPMVDASSAIRNGMFLRLCRLFWEKMRDGKMRQALQTQPRYHRLNVHFSGGEPRLDDVQAIPEMKSKIDNVVRHMIASLFYFELDAIPRRYGQRYLGSGYILCSVKAQDPAFPALMERLKSSRFQVDSHADIQAVDDQCFDEHGNFRKLVKLNTEGRFAITLTQESLEPCHISGAPFSVEKLAKLQALSAVFGRSDHRKRKRSGSLDKPTRKRLRTT</sequence>
<feature type="region of interest" description="Disordered" evidence="4">
    <location>
        <begin position="916"/>
        <end position="939"/>
    </location>
</feature>
<protein>
    <recommendedName>
        <fullName evidence="7">PNPLA domain-containing protein</fullName>
    </recommendedName>
</protein>
<dbReference type="InterPro" id="IPR016035">
    <property type="entry name" value="Acyl_Trfase/lysoPLipase"/>
</dbReference>
<dbReference type="AlphaFoldDB" id="A0A8K0WKA4"/>
<evidence type="ECO:0008006" key="7">
    <source>
        <dbReference type="Google" id="ProtNLM"/>
    </source>
</evidence>
<evidence type="ECO:0000313" key="6">
    <source>
        <dbReference type="Proteomes" id="UP000813444"/>
    </source>
</evidence>
<organism evidence="5 6">
    <name type="scientific">Stachybotrys elegans</name>
    <dbReference type="NCBI Taxonomy" id="80388"/>
    <lineage>
        <taxon>Eukaryota</taxon>
        <taxon>Fungi</taxon>
        <taxon>Dikarya</taxon>
        <taxon>Ascomycota</taxon>
        <taxon>Pezizomycotina</taxon>
        <taxon>Sordariomycetes</taxon>
        <taxon>Hypocreomycetidae</taxon>
        <taxon>Hypocreales</taxon>
        <taxon>Stachybotryaceae</taxon>
        <taxon>Stachybotrys</taxon>
    </lineage>
</organism>
<evidence type="ECO:0000313" key="5">
    <source>
        <dbReference type="EMBL" id="KAH7304394.1"/>
    </source>
</evidence>
<dbReference type="OrthoDB" id="5153649at2759"/>
<dbReference type="GO" id="GO:0008270">
    <property type="term" value="F:zinc ion binding"/>
    <property type="evidence" value="ECO:0007669"/>
    <property type="project" value="UniProtKB-KW"/>
</dbReference>
<dbReference type="EMBL" id="JAGPNK010000023">
    <property type="protein sequence ID" value="KAH7304394.1"/>
    <property type="molecule type" value="Genomic_DNA"/>
</dbReference>
<dbReference type="SUPFAM" id="SSF52151">
    <property type="entry name" value="FabD/lysophospholipase-like"/>
    <property type="match status" value="1"/>
</dbReference>